<proteinExistence type="predicted"/>
<gene>
    <name evidence="1" type="ORF">SAMN04489735_104510</name>
</gene>
<dbReference type="EMBL" id="FNDE01000045">
    <property type="protein sequence ID" value="SDH70295.1"/>
    <property type="molecule type" value="Genomic_DNA"/>
</dbReference>
<sequence length="93" mass="10677">MTQRFNPVENGPIIVDGRLISPGTFYDVPEHEFVTTDNPEAENQFVIPREKDITVEEMKKQLTEWGVDFSGHDKNKSTLYAFYVEEAKKRVAG</sequence>
<reference evidence="1 2" key="1">
    <citation type="submission" date="2016-10" db="EMBL/GenBank/DDBJ databases">
        <authorList>
            <person name="de Groot N.N."/>
        </authorList>
    </citation>
    <scope>NUCLEOTIDE SEQUENCE [LARGE SCALE GENOMIC DNA]</scope>
    <source>
        <strain evidence="1 2">L 420-91</strain>
    </source>
</reference>
<organism evidence="1 2">
    <name type="scientific">Aneurinibacillus thermoaerophilus</name>
    <dbReference type="NCBI Taxonomy" id="143495"/>
    <lineage>
        <taxon>Bacteria</taxon>
        <taxon>Bacillati</taxon>
        <taxon>Bacillota</taxon>
        <taxon>Bacilli</taxon>
        <taxon>Bacillales</taxon>
        <taxon>Paenibacillaceae</taxon>
        <taxon>Aneurinibacillus group</taxon>
        <taxon>Aneurinibacillus</taxon>
    </lineage>
</organism>
<dbReference type="RefSeq" id="WP_091261250.1">
    <property type="nucleotide sequence ID" value="NZ_FNDE01000045.1"/>
</dbReference>
<name>A0A1G8EK30_ANETH</name>
<dbReference type="AlphaFoldDB" id="A0A1G8EK30"/>
<dbReference type="Proteomes" id="UP000198956">
    <property type="component" value="Unassembled WGS sequence"/>
</dbReference>
<dbReference type="OrthoDB" id="9978622at2"/>
<evidence type="ECO:0000313" key="2">
    <source>
        <dbReference type="Proteomes" id="UP000198956"/>
    </source>
</evidence>
<protein>
    <submittedName>
        <fullName evidence="1">Uncharacterized protein</fullName>
    </submittedName>
</protein>
<accession>A0A1G8EK30</accession>
<evidence type="ECO:0000313" key="1">
    <source>
        <dbReference type="EMBL" id="SDH70295.1"/>
    </source>
</evidence>